<keyword evidence="3" id="KW-1185">Reference proteome</keyword>
<accession>A0ABQ3DNK8</accession>
<dbReference type="Proteomes" id="UP000599437">
    <property type="component" value="Unassembled WGS sequence"/>
</dbReference>
<evidence type="ECO:0000313" key="2">
    <source>
        <dbReference type="EMBL" id="GHB05439.1"/>
    </source>
</evidence>
<feature type="region of interest" description="Disordered" evidence="1">
    <location>
        <begin position="59"/>
        <end position="83"/>
    </location>
</feature>
<dbReference type="EMBL" id="BMVO01000008">
    <property type="protein sequence ID" value="GHB05439.1"/>
    <property type="molecule type" value="Genomic_DNA"/>
</dbReference>
<proteinExistence type="predicted"/>
<sequence length="83" mass="9128">MWQYHSDSMDIPGAWPFVTVPFDRLFDSPDEDGIEPDNRPLYTPVKRLRGILAPDHGHLSTDPDIYMPTDAGTGAASQGRGAS</sequence>
<organism evidence="2 3">
    <name type="scientific">Streptomyces chryseus</name>
    <dbReference type="NCBI Taxonomy" id="68186"/>
    <lineage>
        <taxon>Bacteria</taxon>
        <taxon>Bacillati</taxon>
        <taxon>Actinomycetota</taxon>
        <taxon>Actinomycetes</taxon>
        <taxon>Kitasatosporales</taxon>
        <taxon>Streptomycetaceae</taxon>
        <taxon>Streptomyces</taxon>
    </lineage>
</organism>
<reference evidence="3" key="1">
    <citation type="journal article" date="2019" name="Int. J. Syst. Evol. Microbiol.">
        <title>The Global Catalogue of Microorganisms (GCM) 10K type strain sequencing project: providing services to taxonomists for standard genome sequencing and annotation.</title>
        <authorList>
            <consortium name="The Broad Institute Genomics Platform"/>
            <consortium name="The Broad Institute Genome Sequencing Center for Infectious Disease"/>
            <person name="Wu L."/>
            <person name="Ma J."/>
        </authorList>
    </citation>
    <scope>NUCLEOTIDE SEQUENCE [LARGE SCALE GENOMIC DNA]</scope>
    <source>
        <strain evidence="3">JCM 4737</strain>
    </source>
</reference>
<gene>
    <name evidence="2" type="ORF">GCM10010346_30580</name>
</gene>
<name>A0ABQ3DNK8_9ACTN</name>
<protein>
    <submittedName>
        <fullName evidence="2">Uncharacterized protein</fullName>
    </submittedName>
</protein>
<evidence type="ECO:0000256" key="1">
    <source>
        <dbReference type="SAM" id="MobiDB-lite"/>
    </source>
</evidence>
<evidence type="ECO:0000313" key="3">
    <source>
        <dbReference type="Proteomes" id="UP000599437"/>
    </source>
</evidence>
<comment type="caution">
    <text evidence="2">The sequence shown here is derived from an EMBL/GenBank/DDBJ whole genome shotgun (WGS) entry which is preliminary data.</text>
</comment>